<gene>
    <name evidence="1" type="ORF">AWH51_09560</name>
</gene>
<evidence type="ECO:0000313" key="2">
    <source>
        <dbReference type="Proteomes" id="UP000076218"/>
    </source>
</evidence>
<dbReference type="OrthoDB" id="5119760at2"/>
<accession>A0A154V0Y7</accession>
<dbReference type="Proteomes" id="UP000076218">
    <property type="component" value="Unassembled WGS sequence"/>
</dbReference>
<reference evidence="1 2" key="1">
    <citation type="submission" date="2016-01" db="EMBL/GenBank/DDBJ databases">
        <title>Draft genome sequence of Clavibacter michiganensis subsp. tessellarius DOAB 609.</title>
        <authorList>
            <person name="Tambong J.T."/>
        </authorList>
    </citation>
    <scope>NUCLEOTIDE SEQUENCE [LARGE SCALE GENOMIC DNA]</scope>
    <source>
        <strain evidence="1 2">DOAB 609</strain>
    </source>
</reference>
<dbReference type="RefSeq" id="WP_063071515.1">
    <property type="nucleotide sequence ID" value="NZ_LQXA01000030.1"/>
</dbReference>
<sequence length="287" mass="31049">MRRLGLWGRLSSALVILALVSGLGMVGADRASATEPERLNGDRIVGGTQLQVLNASSRQTKSCTAGFVLTKRGLRANATPYERATRYVTTTAHCGDRYDRVDVNGHLVGEVSWVSNAYDMMIVTVPPKAVPMRHHTGSGSHTVYYINYHYEPRAFSAVLTYSQRLRAVGAVPVLQLAEEMPANVNWACHSGATTDYSCLWSKYGNPGAYLRTLRNSLSGAAPGDSGAPIFSDPNADGADTAGVTVYGILHGGMQESQPHYDSRVMYYVPLTGFISEMQYTYALAPSS</sequence>
<dbReference type="SUPFAM" id="SSF50494">
    <property type="entry name" value="Trypsin-like serine proteases"/>
    <property type="match status" value="1"/>
</dbReference>
<dbReference type="InterPro" id="IPR043504">
    <property type="entry name" value="Peptidase_S1_PA_chymotrypsin"/>
</dbReference>
<proteinExistence type="predicted"/>
<dbReference type="AlphaFoldDB" id="A0A154V0Y7"/>
<dbReference type="STRING" id="31965.AWH51_09560"/>
<evidence type="ECO:0000313" key="1">
    <source>
        <dbReference type="EMBL" id="KZC95032.1"/>
    </source>
</evidence>
<name>A0A154V0Y7_9MICO</name>
<comment type="caution">
    <text evidence="1">The sequence shown here is derived from an EMBL/GenBank/DDBJ whole genome shotgun (WGS) entry which is preliminary data.</text>
</comment>
<dbReference type="Gene3D" id="2.40.10.10">
    <property type="entry name" value="Trypsin-like serine proteases"/>
    <property type="match status" value="2"/>
</dbReference>
<protein>
    <submittedName>
        <fullName evidence="1">Uncharacterized protein</fullName>
    </submittedName>
</protein>
<dbReference type="EMBL" id="LQXA01000030">
    <property type="protein sequence ID" value="KZC95032.1"/>
    <property type="molecule type" value="Genomic_DNA"/>
</dbReference>
<organism evidence="1 2">
    <name type="scientific">Clavibacter tessellarius</name>
    <dbReference type="NCBI Taxonomy" id="31965"/>
    <lineage>
        <taxon>Bacteria</taxon>
        <taxon>Bacillati</taxon>
        <taxon>Actinomycetota</taxon>
        <taxon>Actinomycetes</taxon>
        <taxon>Micrococcales</taxon>
        <taxon>Microbacteriaceae</taxon>
        <taxon>Clavibacter</taxon>
    </lineage>
</organism>
<dbReference type="InterPro" id="IPR009003">
    <property type="entry name" value="Peptidase_S1_PA"/>
</dbReference>